<dbReference type="PIRSF" id="PIRSF039090">
    <property type="entry name" value="Flis"/>
    <property type="match status" value="1"/>
</dbReference>
<dbReference type="EMBL" id="LWSG01000018">
    <property type="protein sequence ID" value="OAS85816.1"/>
    <property type="molecule type" value="Genomic_DNA"/>
</dbReference>
<comment type="subcellular location">
    <subcellularLocation>
        <location evidence="1 6">Cytoplasm</location>
        <location evidence="1 6">Cytosol</location>
    </subcellularLocation>
</comment>
<evidence type="ECO:0000256" key="3">
    <source>
        <dbReference type="ARBA" id="ARBA00022490"/>
    </source>
</evidence>
<reference evidence="8" key="1">
    <citation type="submission" date="2016-04" db="EMBL/GenBank/DDBJ databases">
        <authorList>
            <person name="Lyu Z."/>
            <person name="Lyu W."/>
        </authorList>
    </citation>
    <scope>NUCLEOTIDE SEQUENCE [LARGE SCALE GENOMIC DNA]</scope>
    <source>
        <strain evidence="8">C44</strain>
    </source>
</reference>
<accession>A0A179SVI2</accession>
<sequence length="133" mass="15207">MAMNNPYAAYQQNAVTTASPGEVTLMLYNGCLKFIKLASSAIENKEIENKNTNIQKAQKIITELMVTLNMDLEISKNMIVMYDYINHRLTEANVKNDESILKEVEGLVVEFRDTWKQVIQITRQQQHRQGGQA</sequence>
<dbReference type="PANTHER" id="PTHR34773">
    <property type="entry name" value="FLAGELLAR SECRETION CHAPERONE FLIS"/>
    <property type="match status" value="1"/>
</dbReference>
<keyword evidence="3 6" id="KW-0963">Cytoplasm</keyword>
<comment type="similarity">
    <text evidence="2 6">Belongs to the FliS family.</text>
</comment>
<dbReference type="NCBIfam" id="TIGR00208">
    <property type="entry name" value="fliS"/>
    <property type="match status" value="1"/>
</dbReference>
<dbReference type="AlphaFoldDB" id="A0A179SVI2"/>
<dbReference type="Gene3D" id="1.20.120.340">
    <property type="entry name" value="Flagellar protein FliS"/>
    <property type="match status" value="1"/>
</dbReference>
<keyword evidence="7" id="KW-0969">Cilium</keyword>
<evidence type="ECO:0000313" key="7">
    <source>
        <dbReference type="EMBL" id="OAS85816.1"/>
    </source>
</evidence>
<protein>
    <recommendedName>
        <fullName evidence="6">Flagellar secretion chaperone FliS</fullName>
    </recommendedName>
</protein>
<keyword evidence="8" id="KW-1185">Reference proteome</keyword>
<dbReference type="GO" id="GO:0005829">
    <property type="term" value="C:cytosol"/>
    <property type="evidence" value="ECO:0007669"/>
    <property type="project" value="UniProtKB-SubCell"/>
</dbReference>
<dbReference type="CDD" id="cd16098">
    <property type="entry name" value="FliS"/>
    <property type="match status" value="1"/>
</dbReference>
<dbReference type="PANTHER" id="PTHR34773:SF1">
    <property type="entry name" value="FLAGELLAR SECRETION CHAPERONE FLIS"/>
    <property type="match status" value="1"/>
</dbReference>
<dbReference type="STRING" id="152268.A6K24_23495"/>
<name>A0A179SVI2_9BACI</name>
<dbReference type="Pfam" id="PF02561">
    <property type="entry name" value="FliS"/>
    <property type="match status" value="1"/>
</dbReference>
<dbReference type="GO" id="GO:0071973">
    <property type="term" value="P:bacterial-type flagellum-dependent cell motility"/>
    <property type="evidence" value="ECO:0007669"/>
    <property type="project" value="TreeGrafter"/>
</dbReference>
<proteinExistence type="inferred from homology"/>
<evidence type="ECO:0000256" key="6">
    <source>
        <dbReference type="PIRNR" id="PIRNR039090"/>
    </source>
</evidence>
<dbReference type="RefSeq" id="WP_066333256.1">
    <property type="nucleotide sequence ID" value="NZ_LWSG01000018.1"/>
</dbReference>
<keyword evidence="4 6" id="KW-1005">Bacterial flagellum biogenesis</keyword>
<dbReference type="OrthoDB" id="1524959at2"/>
<evidence type="ECO:0000313" key="8">
    <source>
        <dbReference type="Proteomes" id="UP000078534"/>
    </source>
</evidence>
<evidence type="ECO:0000256" key="1">
    <source>
        <dbReference type="ARBA" id="ARBA00004514"/>
    </source>
</evidence>
<comment type="caution">
    <text evidence="7">The sequence shown here is derived from an EMBL/GenBank/DDBJ whole genome shotgun (WGS) entry which is preliminary data.</text>
</comment>
<keyword evidence="7" id="KW-0282">Flagellum</keyword>
<dbReference type="Proteomes" id="UP000078534">
    <property type="component" value="Unassembled WGS sequence"/>
</dbReference>
<dbReference type="SUPFAM" id="SSF101116">
    <property type="entry name" value="Flagellar export chaperone FliS"/>
    <property type="match status" value="1"/>
</dbReference>
<dbReference type="GO" id="GO:0044780">
    <property type="term" value="P:bacterial-type flagellum assembly"/>
    <property type="evidence" value="ECO:0007669"/>
    <property type="project" value="InterPro"/>
</dbReference>
<dbReference type="InterPro" id="IPR036584">
    <property type="entry name" value="FliS_sf"/>
</dbReference>
<gene>
    <name evidence="7" type="ORF">A6K24_23495</name>
</gene>
<keyword evidence="7" id="KW-0966">Cell projection</keyword>
<evidence type="ECO:0000256" key="4">
    <source>
        <dbReference type="ARBA" id="ARBA00022795"/>
    </source>
</evidence>
<keyword evidence="5" id="KW-0143">Chaperone</keyword>
<dbReference type="InterPro" id="IPR003713">
    <property type="entry name" value="FliS"/>
</dbReference>
<evidence type="ECO:0000256" key="5">
    <source>
        <dbReference type="ARBA" id="ARBA00023186"/>
    </source>
</evidence>
<organism evidence="7 8">
    <name type="scientific">Metabacillus litoralis</name>
    <dbReference type="NCBI Taxonomy" id="152268"/>
    <lineage>
        <taxon>Bacteria</taxon>
        <taxon>Bacillati</taxon>
        <taxon>Bacillota</taxon>
        <taxon>Bacilli</taxon>
        <taxon>Bacillales</taxon>
        <taxon>Bacillaceae</taxon>
        <taxon>Metabacillus</taxon>
    </lineage>
</organism>
<evidence type="ECO:0000256" key="2">
    <source>
        <dbReference type="ARBA" id="ARBA00008787"/>
    </source>
</evidence>